<dbReference type="InterPro" id="IPR008844">
    <property type="entry name" value="Spore_GerAC-like"/>
</dbReference>
<feature type="domain" description="Spore germination protein N-terminal" evidence="9">
    <location>
        <begin position="24"/>
        <end position="189"/>
    </location>
</feature>
<keyword evidence="6" id="KW-0564">Palmitate</keyword>
<dbReference type="InterPro" id="IPR038501">
    <property type="entry name" value="Spore_GerAC_C_sf"/>
</dbReference>
<reference evidence="10 11" key="1">
    <citation type="submission" date="2019-08" db="EMBL/GenBank/DDBJ databases">
        <title>Bacillus genomes from the desert of Cuatro Cienegas, Coahuila.</title>
        <authorList>
            <person name="Olmedo-Alvarez G."/>
        </authorList>
    </citation>
    <scope>NUCLEOTIDE SEQUENCE [LARGE SCALE GENOMIC DNA]</scope>
    <source>
        <strain evidence="10 11">CH446_14T</strain>
    </source>
</reference>
<keyword evidence="4" id="KW-0732">Signal</keyword>
<dbReference type="InterPro" id="IPR046953">
    <property type="entry name" value="Spore_GerAC-like_C"/>
</dbReference>
<dbReference type="PANTHER" id="PTHR35789">
    <property type="entry name" value="SPORE GERMINATION PROTEIN B3"/>
    <property type="match status" value="1"/>
</dbReference>
<evidence type="ECO:0000256" key="4">
    <source>
        <dbReference type="ARBA" id="ARBA00022729"/>
    </source>
</evidence>
<dbReference type="Pfam" id="PF25198">
    <property type="entry name" value="Spore_GerAC_N"/>
    <property type="match status" value="1"/>
</dbReference>
<dbReference type="Gene3D" id="3.30.300.210">
    <property type="entry name" value="Nutrient germinant receptor protein C, domain 3"/>
    <property type="match status" value="1"/>
</dbReference>
<dbReference type="EMBL" id="VTER01000004">
    <property type="protein sequence ID" value="TYS49183.1"/>
    <property type="molecule type" value="Genomic_DNA"/>
</dbReference>
<evidence type="ECO:0000259" key="8">
    <source>
        <dbReference type="Pfam" id="PF05504"/>
    </source>
</evidence>
<evidence type="ECO:0000256" key="3">
    <source>
        <dbReference type="ARBA" id="ARBA00022544"/>
    </source>
</evidence>
<keyword evidence="3" id="KW-0309">Germination</keyword>
<feature type="domain" description="Spore germination GerAC-like C-terminal" evidence="8">
    <location>
        <begin position="197"/>
        <end position="379"/>
    </location>
</feature>
<dbReference type="Pfam" id="PF05504">
    <property type="entry name" value="Spore_GerAC"/>
    <property type="match status" value="1"/>
</dbReference>
<dbReference type="PANTHER" id="PTHR35789:SF1">
    <property type="entry name" value="SPORE GERMINATION PROTEIN B3"/>
    <property type="match status" value="1"/>
</dbReference>
<dbReference type="Proteomes" id="UP000322139">
    <property type="component" value="Unassembled WGS sequence"/>
</dbReference>
<sequence length="382" mass="43277">MKMVRSLLIALALFLPIAGCVKTKQLERLGLITAVGYDDKGDIIEGTAVLHTFESKEENVTQIVSASGNTSKGIRQKQNIKTSHNLVSGQLRVAVYSEETAEKGLIQLVDTLNRDATIGNLVYLTVSKGTAKDLLKKAGEKEKTNLGTYLYNLIKQNIKDELIISPTLHEFNHSFFDPGKDPVLPILKLEEDKVIISGMAAFKDDRMAGEIDIEKLFYLKTLEDNYESGNLELEIPKEKLKEYIIPLSSETEEQKDEPLFITIDDIRSSKKIRLKDMEDIIFAIDVELDSRILEVSSDMDLGNPEVIKALEKETAFKIKQEMESMLKRLQKMESDPVGFGNIYSAHLQREKRMTKDEWRNLYKKAKFEVDVENTIVRTGVID</sequence>
<accession>A0A5D4RCG7</accession>
<evidence type="ECO:0000256" key="7">
    <source>
        <dbReference type="ARBA" id="ARBA00023288"/>
    </source>
</evidence>
<comment type="subcellular location">
    <subcellularLocation>
        <location evidence="1">Membrane</location>
        <topology evidence="1">Lipid-anchor</topology>
    </subcellularLocation>
</comment>
<evidence type="ECO:0000256" key="1">
    <source>
        <dbReference type="ARBA" id="ARBA00004635"/>
    </source>
</evidence>
<comment type="caution">
    <text evidence="10">The sequence shown here is derived from an EMBL/GenBank/DDBJ whole genome shotgun (WGS) entry which is preliminary data.</text>
</comment>
<gene>
    <name evidence="10" type="ORF">FZD51_08140</name>
</gene>
<dbReference type="RefSeq" id="WP_148974330.1">
    <property type="nucleotide sequence ID" value="NZ_VTER01000004.1"/>
</dbReference>
<evidence type="ECO:0000256" key="6">
    <source>
        <dbReference type="ARBA" id="ARBA00023139"/>
    </source>
</evidence>
<proteinExistence type="inferred from homology"/>
<dbReference type="AlphaFoldDB" id="A0A5D4RCG7"/>
<dbReference type="InterPro" id="IPR057336">
    <property type="entry name" value="GerAC_N"/>
</dbReference>
<protein>
    <submittedName>
        <fullName evidence="10">Ger(X)C family spore germination protein</fullName>
    </submittedName>
</protein>
<evidence type="ECO:0000256" key="5">
    <source>
        <dbReference type="ARBA" id="ARBA00023136"/>
    </source>
</evidence>
<evidence type="ECO:0000259" key="9">
    <source>
        <dbReference type="Pfam" id="PF25198"/>
    </source>
</evidence>
<dbReference type="GO" id="GO:0016020">
    <property type="term" value="C:membrane"/>
    <property type="evidence" value="ECO:0007669"/>
    <property type="project" value="UniProtKB-SubCell"/>
</dbReference>
<keyword evidence="5" id="KW-0472">Membrane</keyword>
<keyword evidence="7" id="KW-0449">Lipoprotein</keyword>
<organism evidence="10 11">
    <name type="scientific">Bacillus infantis</name>
    <dbReference type="NCBI Taxonomy" id="324767"/>
    <lineage>
        <taxon>Bacteria</taxon>
        <taxon>Bacillati</taxon>
        <taxon>Bacillota</taxon>
        <taxon>Bacilli</taxon>
        <taxon>Bacillales</taxon>
        <taxon>Bacillaceae</taxon>
        <taxon>Bacillus</taxon>
    </lineage>
</organism>
<evidence type="ECO:0000313" key="11">
    <source>
        <dbReference type="Proteomes" id="UP000322139"/>
    </source>
</evidence>
<dbReference type="GO" id="GO:0009847">
    <property type="term" value="P:spore germination"/>
    <property type="evidence" value="ECO:0007669"/>
    <property type="project" value="InterPro"/>
</dbReference>
<evidence type="ECO:0000313" key="10">
    <source>
        <dbReference type="EMBL" id="TYS49183.1"/>
    </source>
</evidence>
<name>A0A5D4RCG7_9BACI</name>
<evidence type="ECO:0000256" key="2">
    <source>
        <dbReference type="ARBA" id="ARBA00007886"/>
    </source>
</evidence>
<dbReference type="NCBIfam" id="TIGR02887">
    <property type="entry name" value="spore_ger_x_C"/>
    <property type="match status" value="1"/>
</dbReference>
<comment type="similarity">
    <text evidence="2">Belongs to the GerABKC lipoprotein family.</text>
</comment>